<keyword evidence="3" id="KW-1185">Reference proteome</keyword>
<organism evidence="2 3">
    <name type="scientific">Simiduia aestuariiviva</name>
    <dbReference type="NCBI Taxonomy" id="1510459"/>
    <lineage>
        <taxon>Bacteria</taxon>
        <taxon>Pseudomonadati</taxon>
        <taxon>Pseudomonadota</taxon>
        <taxon>Gammaproteobacteria</taxon>
        <taxon>Cellvibrionales</taxon>
        <taxon>Cellvibrionaceae</taxon>
        <taxon>Simiduia</taxon>
    </lineage>
</organism>
<proteinExistence type="predicted"/>
<gene>
    <name evidence="2" type="ORF">FHS30_002085</name>
</gene>
<reference evidence="2 3" key="1">
    <citation type="submission" date="2020-08" db="EMBL/GenBank/DDBJ databases">
        <title>Genomic Encyclopedia of Type Strains, Phase III (KMG-III): the genomes of soil and plant-associated and newly described type strains.</title>
        <authorList>
            <person name="Whitman W."/>
        </authorList>
    </citation>
    <scope>NUCLEOTIDE SEQUENCE [LARGE SCALE GENOMIC DNA]</scope>
    <source>
        <strain evidence="2 3">CECT 8571</strain>
    </source>
</reference>
<keyword evidence="2" id="KW-0012">Acyltransferase</keyword>
<dbReference type="GO" id="GO:0016746">
    <property type="term" value="F:acyltransferase activity"/>
    <property type="evidence" value="ECO:0007669"/>
    <property type="project" value="UniProtKB-KW"/>
</dbReference>
<evidence type="ECO:0000256" key="1">
    <source>
        <dbReference type="SAM" id="Phobius"/>
    </source>
</evidence>
<dbReference type="EMBL" id="JACHXZ010000003">
    <property type="protein sequence ID" value="MBB3168877.1"/>
    <property type="molecule type" value="Genomic_DNA"/>
</dbReference>
<protein>
    <submittedName>
        <fullName evidence="2">D-alanyl-lipoteichoic acid acyltransferase DltB (MBOAT superfamily)</fullName>
    </submittedName>
</protein>
<feature type="transmembrane region" description="Helical" evidence="1">
    <location>
        <begin position="124"/>
        <end position="149"/>
    </location>
</feature>
<feature type="transmembrane region" description="Helical" evidence="1">
    <location>
        <begin position="65"/>
        <end position="86"/>
    </location>
</feature>
<dbReference type="AlphaFoldDB" id="A0A839UU22"/>
<keyword evidence="1" id="KW-0812">Transmembrane</keyword>
<name>A0A839UU22_9GAMM</name>
<dbReference type="Proteomes" id="UP000559987">
    <property type="component" value="Unassembled WGS sequence"/>
</dbReference>
<dbReference type="RefSeq" id="WP_183910390.1">
    <property type="nucleotide sequence ID" value="NZ_JACHXZ010000003.1"/>
</dbReference>
<sequence>MHDSRNSLRAFVKLRTGLPIGAKGSLQASLVKAFGARSPAGFWQYWNPIFGFYLGRYIFTPVKRFCPPAIALLTTFIACGALHDFVTFLVRGYTHFLFTAWFFWLGVGVLLAHTAKLSFSRFGFWVRASCHAATILSCLALARVLQWAWI</sequence>
<accession>A0A839UU22</accession>
<evidence type="ECO:0000313" key="3">
    <source>
        <dbReference type="Proteomes" id="UP000559987"/>
    </source>
</evidence>
<keyword evidence="2" id="KW-0808">Transferase</keyword>
<keyword evidence="1" id="KW-0472">Membrane</keyword>
<comment type="caution">
    <text evidence="2">The sequence shown here is derived from an EMBL/GenBank/DDBJ whole genome shotgun (WGS) entry which is preliminary data.</text>
</comment>
<feature type="transmembrane region" description="Helical" evidence="1">
    <location>
        <begin position="92"/>
        <end position="112"/>
    </location>
</feature>
<keyword evidence="1" id="KW-1133">Transmembrane helix</keyword>
<evidence type="ECO:0000313" key="2">
    <source>
        <dbReference type="EMBL" id="MBB3168877.1"/>
    </source>
</evidence>